<dbReference type="Proteomes" id="UP001652660">
    <property type="component" value="Chromosome 3e"/>
</dbReference>
<name>A0A6P6WRF5_COFAR</name>
<reference evidence="3" key="2">
    <citation type="submission" date="2025-08" db="UniProtKB">
        <authorList>
            <consortium name="RefSeq"/>
        </authorList>
    </citation>
    <scope>IDENTIFICATION</scope>
    <source>
        <tissue evidence="3">Leaves</tissue>
    </source>
</reference>
<dbReference type="GeneID" id="113735217"/>
<feature type="compositionally biased region" description="Basic residues" evidence="1">
    <location>
        <begin position="23"/>
        <end position="32"/>
    </location>
</feature>
<feature type="compositionally biased region" description="Polar residues" evidence="1">
    <location>
        <begin position="509"/>
        <end position="529"/>
    </location>
</feature>
<feature type="region of interest" description="Disordered" evidence="1">
    <location>
        <begin position="426"/>
        <end position="447"/>
    </location>
</feature>
<dbReference type="OrthoDB" id="1921902at2759"/>
<feature type="region of interest" description="Disordered" evidence="1">
    <location>
        <begin position="1"/>
        <end position="57"/>
    </location>
</feature>
<feature type="compositionally biased region" description="Polar residues" evidence="1">
    <location>
        <begin position="1"/>
        <end position="14"/>
    </location>
</feature>
<feature type="compositionally biased region" description="Low complexity" evidence="1">
    <location>
        <begin position="100"/>
        <end position="114"/>
    </location>
</feature>
<feature type="compositionally biased region" description="Basic and acidic residues" evidence="1">
    <location>
        <begin position="33"/>
        <end position="42"/>
    </location>
</feature>
<dbReference type="PANTHER" id="PTHR36022:SF1">
    <property type="entry name" value="GPI-ANCHORED ADHESIN-LIKE PROTEIN"/>
    <property type="match status" value="1"/>
</dbReference>
<organism evidence="2 3">
    <name type="scientific">Coffea arabica</name>
    <name type="common">Arabian coffee</name>
    <dbReference type="NCBI Taxonomy" id="13443"/>
    <lineage>
        <taxon>Eukaryota</taxon>
        <taxon>Viridiplantae</taxon>
        <taxon>Streptophyta</taxon>
        <taxon>Embryophyta</taxon>
        <taxon>Tracheophyta</taxon>
        <taxon>Spermatophyta</taxon>
        <taxon>Magnoliopsida</taxon>
        <taxon>eudicotyledons</taxon>
        <taxon>Gunneridae</taxon>
        <taxon>Pentapetalae</taxon>
        <taxon>asterids</taxon>
        <taxon>lamiids</taxon>
        <taxon>Gentianales</taxon>
        <taxon>Rubiaceae</taxon>
        <taxon>Ixoroideae</taxon>
        <taxon>Gardenieae complex</taxon>
        <taxon>Bertiereae - Coffeeae clade</taxon>
        <taxon>Coffeeae</taxon>
        <taxon>Coffea</taxon>
    </lineage>
</organism>
<feature type="compositionally biased region" description="Polar residues" evidence="1">
    <location>
        <begin position="437"/>
        <end position="447"/>
    </location>
</feature>
<dbReference type="RefSeq" id="XP_027118018.2">
    <property type="nucleotide sequence ID" value="XM_027262217.2"/>
</dbReference>
<feature type="compositionally biased region" description="Basic and acidic residues" evidence="1">
    <location>
        <begin position="489"/>
        <end position="499"/>
    </location>
</feature>
<feature type="region of interest" description="Disordered" evidence="1">
    <location>
        <begin position="654"/>
        <end position="681"/>
    </location>
</feature>
<feature type="compositionally biased region" description="Polar residues" evidence="1">
    <location>
        <begin position="159"/>
        <end position="180"/>
    </location>
</feature>
<accession>A0A6P6WRF5</accession>
<feature type="region of interest" description="Disordered" evidence="1">
    <location>
        <begin position="484"/>
        <end position="533"/>
    </location>
</feature>
<feature type="compositionally biased region" description="Polar residues" evidence="1">
    <location>
        <begin position="131"/>
        <end position="152"/>
    </location>
</feature>
<dbReference type="PANTHER" id="PTHR36022">
    <property type="entry name" value="GPI-ANCHORED ADHESIN-LIKE PROTEIN"/>
    <property type="match status" value="1"/>
</dbReference>
<reference evidence="2" key="1">
    <citation type="journal article" date="2025" name="Foods">
        <title>Unveiling the Microbial Signatures of Arabica Coffee Cherries: Insights into Ripeness Specific Diversity, Functional Traits, and Implications for Quality and Safety.</title>
        <authorList>
            <consortium name="RefSeq"/>
            <person name="Tenea G.N."/>
            <person name="Cifuentes V."/>
            <person name="Reyes P."/>
            <person name="Cevallos-Vallejos M."/>
        </authorList>
    </citation>
    <scope>NUCLEOTIDE SEQUENCE [LARGE SCALE GENOMIC DNA]</scope>
</reference>
<feature type="compositionally biased region" description="Low complexity" evidence="1">
    <location>
        <begin position="183"/>
        <end position="193"/>
    </location>
</feature>
<feature type="compositionally biased region" description="Polar residues" evidence="1">
    <location>
        <begin position="399"/>
        <end position="410"/>
    </location>
</feature>
<feature type="region of interest" description="Disordered" evidence="1">
    <location>
        <begin position="389"/>
        <end position="411"/>
    </location>
</feature>
<feature type="region of interest" description="Disordered" evidence="1">
    <location>
        <begin position="100"/>
        <end position="197"/>
    </location>
</feature>
<sequence>MFHNQTTVELQQHQLTEEEDKNKKKKKKKKKDGRLQSTHESRSPLQELNRVTSRRINPAKKNCCTATTISSSSSSICSSSSTSVSIDAPKCCLKFLLSSTSNSRPRSSSSSSSSHLQKDPNFKLRNKPLLTKSTPKSAPNSSRPRSNKSIANENDVPKQPTSQSFRKNPSFLSQWQSGRRPTSKSASQRSKLSSDLRANLKSPAYGCSGRFGAGNQQRLKQKYQQSCGEPGLHFNVADDLVDADNFTPVGKVACGPSLNYALVVDDDEKSAGEDSNSGHGTIVVKKTPPIEASLSPEIQCGGSSNPVLGSAATPVCYGAGHLISGVTDKRKCRARGILTIGGPTDSSDCGKSSFCKDDSNENADVLFTKSRTSLIPLPAEASMKWLLSPPGKEDEVQKDNNANSDSPFTGSASLLLSSPPSSCCQLSSDLVSDSGEKNGSGNQDATASTGKTRIVLLSPRRITNFEDFSHTPYEKNGGSLITPQTKFSCKTDNRQKGGERSYALIGKRTPSSGDPLSGSNIIQTPTSDSSPDRNVGISWISADDCQANEANPVVDSMAEIFHRISVSPRSQMQMWDPCGFSSQFTGLTSPSCSTDHMQLQQNLDTRVSWISDTTVGNLSLSQMRISWREGLVSRILDTDELDCCRCLSDEENYGDRSDELQHKSPKACGTDSLTNGNPRSPEFLEHEPEILIKGKEALSLVGTNICAESISTDAGGLVASGDSDWTLSYKNQLFEV</sequence>
<proteinExistence type="predicted"/>
<dbReference type="AlphaFoldDB" id="A0A6P6WRF5"/>
<feature type="compositionally biased region" description="Polar residues" evidence="1">
    <location>
        <begin position="43"/>
        <end position="55"/>
    </location>
</feature>
<evidence type="ECO:0000313" key="2">
    <source>
        <dbReference type="Proteomes" id="UP001652660"/>
    </source>
</evidence>
<evidence type="ECO:0000256" key="1">
    <source>
        <dbReference type="SAM" id="MobiDB-lite"/>
    </source>
</evidence>
<gene>
    <name evidence="3" type="primary">LOC113735217</name>
</gene>
<evidence type="ECO:0000313" key="3">
    <source>
        <dbReference type="RefSeq" id="XP_027118018.2"/>
    </source>
</evidence>
<protein>
    <submittedName>
        <fullName evidence="3">Uncharacterized protein</fullName>
    </submittedName>
</protein>
<keyword evidence="2" id="KW-1185">Reference proteome</keyword>